<reference evidence="2" key="1">
    <citation type="submission" date="2021-02" db="EMBL/GenBank/DDBJ databases">
        <authorList>
            <person name="Dougan E. K."/>
            <person name="Rhodes N."/>
            <person name="Thang M."/>
            <person name="Chan C."/>
        </authorList>
    </citation>
    <scope>NUCLEOTIDE SEQUENCE</scope>
</reference>
<evidence type="ECO:0000313" key="2">
    <source>
        <dbReference type="EMBL" id="CAE8726408.1"/>
    </source>
</evidence>
<evidence type="ECO:0000256" key="1">
    <source>
        <dbReference type="SAM" id="MobiDB-lite"/>
    </source>
</evidence>
<protein>
    <submittedName>
        <fullName evidence="2">Uncharacterized protein</fullName>
    </submittedName>
</protein>
<dbReference type="AlphaFoldDB" id="A0A813LM96"/>
<proteinExistence type="predicted"/>
<dbReference type="Proteomes" id="UP000626109">
    <property type="component" value="Unassembled WGS sequence"/>
</dbReference>
<organism evidence="2 3">
    <name type="scientific">Polarella glacialis</name>
    <name type="common">Dinoflagellate</name>
    <dbReference type="NCBI Taxonomy" id="89957"/>
    <lineage>
        <taxon>Eukaryota</taxon>
        <taxon>Sar</taxon>
        <taxon>Alveolata</taxon>
        <taxon>Dinophyceae</taxon>
        <taxon>Suessiales</taxon>
        <taxon>Suessiaceae</taxon>
        <taxon>Polarella</taxon>
    </lineage>
</organism>
<name>A0A813LM96_POLGL</name>
<accession>A0A813LM96</accession>
<sequence>MAAPDAAAAMAVPAALPPGPGVEQASLPGGYPAAPVTAQQQSQFAVQPPGAVAMPPTYSTQPVQQVQPGYAPQQGYAGQQQGMMGQQGYMGQQMGQQGYMGQQQFGQQGGYPGQPGQPGYPGQPGQEMTGQLHPQFNFRTVIRFVMEIAAIIQGCSLIGMMAGNWSQEMGSNEEQPLRRFGVWVASSVKGMFASLL</sequence>
<dbReference type="EMBL" id="CAJNNW010035220">
    <property type="protein sequence ID" value="CAE8726408.1"/>
    <property type="molecule type" value="Genomic_DNA"/>
</dbReference>
<feature type="region of interest" description="Disordered" evidence="1">
    <location>
        <begin position="102"/>
        <end position="128"/>
    </location>
</feature>
<gene>
    <name evidence="2" type="ORF">PGLA2088_LOCUS44470</name>
</gene>
<comment type="caution">
    <text evidence="2">The sequence shown here is derived from an EMBL/GenBank/DDBJ whole genome shotgun (WGS) entry which is preliminary data.</text>
</comment>
<feature type="non-terminal residue" evidence="2">
    <location>
        <position position="196"/>
    </location>
</feature>
<evidence type="ECO:0000313" key="3">
    <source>
        <dbReference type="Proteomes" id="UP000626109"/>
    </source>
</evidence>